<dbReference type="RefSeq" id="WP_377392168.1">
    <property type="nucleotide sequence ID" value="NZ_JBHSAN010000028.1"/>
</dbReference>
<feature type="domain" description="Ketoreductase" evidence="3">
    <location>
        <begin position="8"/>
        <end position="187"/>
    </location>
</feature>
<dbReference type="Pfam" id="PF13561">
    <property type="entry name" value="adh_short_C2"/>
    <property type="match status" value="1"/>
</dbReference>
<comment type="caution">
    <text evidence="4">The sequence shown here is derived from an EMBL/GenBank/DDBJ whole genome shotgun (WGS) entry which is preliminary data.</text>
</comment>
<dbReference type="PROSITE" id="PS00061">
    <property type="entry name" value="ADH_SHORT"/>
    <property type="match status" value="1"/>
</dbReference>
<evidence type="ECO:0000313" key="4">
    <source>
        <dbReference type="EMBL" id="MFD2800642.1"/>
    </source>
</evidence>
<dbReference type="SMART" id="SM00822">
    <property type="entry name" value="PKS_KR"/>
    <property type="match status" value="1"/>
</dbReference>
<keyword evidence="5" id="KW-1185">Reference proteome</keyword>
<protein>
    <submittedName>
        <fullName evidence="4">SDR family NAD(P)-dependent oxidoreductase</fullName>
        <ecNumber evidence="4">1.1.1.-</ecNumber>
    </submittedName>
</protein>
<name>A0ABW5WA18_9PSEU</name>
<evidence type="ECO:0000313" key="5">
    <source>
        <dbReference type="Proteomes" id="UP001597478"/>
    </source>
</evidence>
<dbReference type="Gene3D" id="3.40.50.720">
    <property type="entry name" value="NAD(P)-binding Rossmann-like Domain"/>
    <property type="match status" value="1"/>
</dbReference>
<dbReference type="InterPro" id="IPR036291">
    <property type="entry name" value="NAD(P)-bd_dom_sf"/>
</dbReference>
<dbReference type="PANTHER" id="PTHR43639">
    <property type="entry name" value="OXIDOREDUCTASE, SHORT-CHAIN DEHYDROGENASE/REDUCTASE FAMILY (AFU_ORTHOLOGUE AFUA_5G02870)"/>
    <property type="match status" value="1"/>
</dbReference>
<dbReference type="InterPro" id="IPR020904">
    <property type="entry name" value="Sc_DH/Rdtase_CS"/>
</dbReference>
<dbReference type="PRINTS" id="PR00080">
    <property type="entry name" value="SDRFAMILY"/>
</dbReference>
<accession>A0ABW5WA18</accession>
<dbReference type="GO" id="GO:0016491">
    <property type="term" value="F:oxidoreductase activity"/>
    <property type="evidence" value="ECO:0007669"/>
    <property type="project" value="UniProtKB-KW"/>
</dbReference>
<dbReference type="InterPro" id="IPR002347">
    <property type="entry name" value="SDR_fam"/>
</dbReference>
<dbReference type="PANTHER" id="PTHR43639:SF1">
    <property type="entry name" value="SHORT-CHAIN DEHYDROGENASE_REDUCTASE FAMILY PROTEIN"/>
    <property type="match status" value="1"/>
</dbReference>
<dbReference type="SUPFAM" id="SSF51735">
    <property type="entry name" value="NAD(P)-binding Rossmann-fold domains"/>
    <property type="match status" value="1"/>
</dbReference>
<dbReference type="EC" id="1.1.1.-" evidence="4"/>
<dbReference type="PRINTS" id="PR00081">
    <property type="entry name" value="GDHRDH"/>
</dbReference>
<comment type="similarity">
    <text evidence="1">Belongs to the short-chain dehydrogenases/reductases (SDR) family.</text>
</comment>
<evidence type="ECO:0000256" key="2">
    <source>
        <dbReference type="ARBA" id="ARBA00023002"/>
    </source>
</evidence>
<evidence type="ECO:0000259" key="3">
    <source>
        <dbReference type="SMART" id="SM00822"/>
    </source>
</evidence>
<reference evidence="5" key="1">
    <citation type="journal article" date="2019" name="Int. J. Syst. Evol. Microbiol.">
        <title>The Global Catalogue of Microorganisms (GCM) 10K type strain sequencing project: providing services to taxonomists for standard genome sequencing and annotation.</title>
        <authorList>
            <consortium name="The Broad Institute Genomics Platform"/>
            <consortium name="The Broad Institute Genome Sequencing Center for Infectious Disease"/>
            <person name="Wu L."/>
            <person name="Ma J."/>
        </authorList>
    </citation>
    <scope>NUCLEOTIDE SEQUENCE [LARGE SCALE GENOMIC DNA]</scope>
    <source>
        <strain evidence="5">IBRC-M 10906</strain>
    </source>
</reference>
<proteinExistence type="inferred from homology"/>
<dbReference type="NCBIfam" id="NF005559">
    <property type="entry name" value="PRK07231.1"/>
    <property type="match status" value="1"/>
</dbReference>
<dbReference type="EMBL" id="JBHUOF010000019">
    <property type="protein sequence ID" value="MFD2800642.1"/>
    <property type="molecule type" value="Genomic_DNA"/>
</dbReference>
<keyword evidence="2 4" id="KW-0560">Oxidoreductase</keyword>
<dbReference type="Proteomes" id="UP001597478">
    <property type="component" value="Unassembled WGS sequence"/>
</dbReference>
<gene>
    <name evidence="4" type="ORF">ACFS2C_14705</name>
</gene>
<dbReference type="InterPro" id="IPR057326">
    <property type="entry name" value="KR_dom"/>
</dbReference>
<organism evidence="4 5">
    <name type="scientific">Prauserella oleivorans</name>
    <dbReference type="NCBI Taxonomy" id="1478153"/>
    <lineage>
        <taxon>Bacteria</taxon>
        <taxon>Bacillati</taxon>
        <taxon>Actinomycetota</taxon>
        <taxon>Actinomycetes</taxon>
        <taxon>Pseudonocardiales</taxon>
        <taxon>Pseudonocardiaceae</taxon>
        <taxon>Prauserella</taxon>
    </lineage>
</organism>
<sequence>MEISFAGRAVIVTGGAGGFGAATSIAFAKAGAHVVVSDINVEGAAAVAEKLPSAIAVRTDVTDADSMRELMDRTVDEYGRLDVLVNNAGMPHPLTSVVDMGSADIDQQVAINFRSVVLGCKYALPYLQKQQESSVVNVASISARRPRPGSTVYCATKAAVESFTRGFAAEVAPQVRVNAVSPVIAETGFVKSAFGVDSLPDDTRKSMVDGIPMGRTADVEDVANAILYLASSKATFLTGVCLDVDGGRSIS</sequence>
<evidence type="ECO:0000256" key="1">
    <source>
        <dbReference type="ARBA" id="ARBA00006484"/>
    </source>
</evidence>